<organism evidence="1 2">
    <name type="scientific">Trifolium medium</name>
    <dbReference type="NCBI Taxonomy" id="97028"/>
    <lineage>
        <taxon>Eukaryota</taxon>
        <taxon>Viridiplantae</taxon>
        <taxon>Streptophyta</taxon>
        <taxon>Embryophyta</taxon>
        <taxon>Tracheophyta</taxon>
        <taxon>Spermatophyta</taxon>
        <taxon>Magnoliopsida</taxon>
        <taxon>eudicotyledons</taxon>
        <taxon>Gunneridae</taxon>
        <taxon>Pentapetalae</taxon>
        <taxon>rosids</taxon>
        <taxon>fabids</taxon>
        <taxon>Fabales</taxon>
        <taxon>Fabaceae</taxon>
        <taxon>Papilionoideae</taxon>
        <taxon>50 kb inversion clade</taxon>
        <taxon>NPAAA clade</taxon>
        <taxon>Hologalegina</taxon>
        <taxon>IRL clade</taxon>
        <taxon>Trifolieae</taxon>
        <taxon>Trifolium</taxon>
    </lineage>
</organism>
<name>A0A392QIN6_9FABA</name>
<reference evidence="1 2" key="1">
    <citation type="journal article" date="2018" name="Front. Plant Sci.">
        <title>Red Clover (Trifolium pratense) and Zigzag Clover (T. medium) - A Picture of Genomic Similarities and Differences.</title>
        <authorList>
            <person name="Dluhosova J."/>
            <person name="Istvanek J."/>
            <person name="Nedelnik J."/>
            <person name="Repkova J."/>
        </authorList>
    </citation>
    <scope>NUCLEOTIDE SEQUENCE [LARGE SCALE GENOMIC DNA]</scope>
    <source>
        <strain evidence="2">cv. 10/8</strain>
        <tissue evidence="1">Leaf</tissue>
    </source>
</reference>
<proteinExistence type="predicted"/>
<feature type="non-terminal residue" evidence="1">
    <location>
        <position position="51"/>
    </location>
</feature>
<evidence type="ECO:0000313" key="1">
    <source>
        <dbReference type="EMBL" id="MCI23767.1"/>
    </source>
</evidence>
<evidence type="ECO:0000313" key="2">
    <source>
        <dbReference type="Proteomes" id="UP000265520"/>
    </source>
</evidence>
<dbReference type="EMBL" id="LXQA010137737">
    <property type="protein sequence ID" value="MCI23767.1"/>
    <property type="molecule type" value="Genomic_DNA"/>
</dbReference>
<dbReference type="Proteomes" id="UP000265520">
    <property type="component" value="Unassembled WGS sequence"/>
</dbReference>
<accession>A0A392QIN6</accession>
<comment type="caution">
    <text evidence="1">The sequence shown here is derived from an EMBL/GenBank/DDBJ whole genome shotgun (WGS) entry which is preliminary data.</text>
</comment>
<sequence>MNCVKKNMIMTRGSHCFTSAAIAASTRKDREIQLQFFPKKLEFRIELSNIM</sequence>
<protein>
    <submittedName>
        <fullName evidence="1">Uncharacterized protein</fullName>
    </submittedName>
</protein>
<keyword evidence="2" id="KW-1185">Reference proteome</keyword>
<dbReference type="AlphaFoldDB" id="A0A392QIN6"/>